<comment type="subcellular location">
    <subcellularLocation>
        <location evidence="1">Membrane</location>
        <topology evidence="1">Multi-pass membrane protein</topology>
    </subcellularLocation>
</comment>
<keyword evidence="8" id="KW-0325">Glycoprotein</keyword>
<evidence type="ECO:0000256" key="7">
    <source>
        <dbReference type="ARBA" id="ARBA00023170"/>
    </source>
</evidence>
<feature type="transmembrane region" description="Helical" evidence="11">
    <location>
        <begin position="30"/>
        <end position="49"/>
    </location>
</feature>
<protein>
    <recommendedName>
        <fullName evidence="12">Ionotropic glutamate receptor C-terminal domain-containing protein</fullName>
    </recommendedName>
</protein>
<feature type="domain" description="Ionotropic glutamate receptor C-terminal" evidence="12">
    <location>
        <begin position="30"/>
        <end position="108"/>
    </location>
</feature>
<evidence type="ECO:0000256" key="3">
    <source>
        <dbReference type="ARBA" id="ARBA00022692"/>
    </source>
</evidence>
<dbReference type="AlphaFoldDB" id="A0A060VWN0"/>
<evidence type="ECO:0000256" key="11">
    <source>
        <dbReference type="SAM" id="Phobius"/>
    </source>
</evidence>
<accession>A0A060VWN0</accession>
<evidence type="ECO:0000259" key="12">
    <source>
        <dbReference type="Pfam" id="PF00060"/>
    </source>
</evidence>
<dbReference type="InterPro" id="IPR001320">
    <property type="entry name" value="Iontro_rcpt_C"/>
</dbReference>
<evidence type="ECO:0000256" key="6">
    <source>
        <dbReference type="ARBA" id="ARBA00023136"/>
    </source>
</evidence>
<evidence type="ECO:0000256" key="2">
    <source>
        <dbReference type="ARBA" id="ARBA00022448"/>
    </source>
</evidence>
<proteinExistence type="predicted"/>
<evidence type="ECO:0000256" key="1">
    <source>
        <dbReference type="ARBA" id="ARBA00004141"/>
    </source>
</evidence>
<dbReference type="FunFam" id="1.10.287.70:FF:000134">
    <property type="entry name" value="Glutamate receptor, ionotropic kainate"/>
    <property type="match status" value="1"/>
</dbReference>
<evidence type="ECO:0000313" key="13">
    <source>
        <dbReference type="EMBL" id="CDQ59247.1"/>
    </source>
</evidence>
<dbReference type="EMBL" id="FR904320">
    <property type="protein sequence ID" value="CDQ59247.1"/>
    <property type="molecule type" value="Genomic_DNA"/>
</dbReference>
<keyword evidence="9" id="KW-1071">Ligand-gated ion channel</keyword>
<keyword evidence="4 11" id="KW-1133">Transmembrane helix</keyword>
<sequence>MTLGISIMYRVHLGRRPGYFSFLDPFSPGVWLFMLLAYLAVSCVLFLVARLTPYEWYNPHPCLKGRCNLLINQYSLGNSFWFPVGGFMQQGSTIAPRALSTRCVSGVW</sequence>
<dbReference type="Proteomes" id="UP000193380">
    <property type="component" value="Chromosome 24"/>
</dbReference>
<evidence type="ECO:0000256" key="9">
    <source>
        <dbReference type="ARBA" id="ARBA00023286"/>
    </source>
</evidence>
<keyword evidence="3 11" id="KW-0812">Transmembrane</keyword>
<gene>
    <name evidence="13" type="ORF">GSONMT00079479001</name>
</gene>
<dbReference type="Gene3D" id="1.10.287.70">
    <property type="match status" value="1"/>
</dbReference>
<evidence type="ECO:0000256" key="8">
    <source>
        <dbReference type="ARBA" id="ARBA00023180"/>
    </source>
</evidence>
<dbReference type="PANTHER" id="PTHR18966">
    <property type="entry name" value="IONOTROPIC GLUTAMATE RECEPTOR"/>
    <property type="match status" value="1"/>
</dbReference>
<dbReference type="InterPro" id="IPR015683">
    <property type="entry name" value="Ionotropic_Glu_rcpt"/>
</dbReference>
<organism evidence="13 14">
    <name type="scientific">Oncorhynchus mykiss</name>
    <name type="common">Rainbow trout</name>
    <name type="synonym">Salmo gairdneri</name>
    <dbReference type="NCBI Taxonomy" id="8022"/>
    <lineage>
        <taxon>Eukaryota</taxon>
        <taxon>Metazoa</taxon>
        <taxon>Chordata</taxon>
        <taxon>Craniata</taxon>
        <taxon>Vertebrata</taxon>
        <taxon>Euteleostomi</taxon>
        <taxon>Actinopterygii</taxon>
        <taxon>Neopterygii</taxon>
        <taxon>Teleostei</taxon>
        <taxon>Protacanthopterygii</taxon>
        <taxon>Salmoniformes</taxon>
        <taxon>Salmonidae</taxon>
        <taxon>Salmoninae</taxon>
        <taxon>Oncorhynchus</taxon>
    </lineage>
</organism>
<dbReference type="GO" id="GO:0016020">
    <property type="term" value="C:membrane"/>
    <property type="evidence" value="ECO:0007669"/>
    <property type="project" value="UniProtKB-SubCell"/>
</dbReference>
<evidence type="ECO:0000256" key="4">
    <source>
        <dbReference type="ARBA" id="ARBA00022989"/>
    </source>
</evidence>
<dbReference type="Pfam" id="PF00060">
    <property type="entry name" value="Lig_chan"/>
    <property type="match status" value="1"/>
</dbReference>
<keyword evidence="10" id="KW-0407">Ion channel</keyword>
<keyword evidence="2" id="KW-0813">Transport</keyword>
<name>A0A060VWN0_ONCMY</name>
<dbReference type="PaxDb" id="8022-A0A060VWN0"/>
<keyword evidence="5" id="KW-0406">Ion transport</keyword>
<evidence type="ECO:0000256" key="10">
    <source>
        <dbReference type="ARBA" id="ARBA00023303"/>
    </source>
</evidence>
<keyword evidence="6 11" id="KW-0472">Membrane</keyword>
<evidence type="ECO:0000313" key="14">
    <source>
        <dbReference type="Proteomes" id="UP000193380"/>
    </source>
</evidence>
<evidence type="ECO:0000256" key="5">
    <source>
        <dbReference type="ARBA" id="ARBA00023065"/>
    </source>
</evidence>
<reference evidence="13 14" key="1">
    <citation type="journal article" date="2014" name="Nat. Commun.">
        <title>The rainbow trout genome provides novel insights into evolution after whole-genome duplication in vertebrates.</title>
        <authorList>
            <person name="Berthelot C."/>
            <person name="Brunet F."/>
            <person name="Chalopin D."/>
            <person name="Juanchich A."/>
            <person name="Bernard M."/>
            <person name="Noel B."/>
            <person name="Bento P."/>
            <person name="Da Silva C."/>
            <person name="Labadie K."/>
            <person name="Alberti A."/>
            <person name="Aury J.M."/>
            <person name="Louis A."/>
            <person name="Dehais P."/>
            <person name="Bardou P."/>
            <person name="Montfort J."/>
            <person name="Klopp C."/>
            <person name="Cabau C."/>
            <person name="Gaspin C."/>
            <person name="Thorgaard G.H."/>
            <person name="Boussaha M."/>
            <person name="Quillet E."/>
            <person name="Guyomard R."/>
            <person name="Galiana D."/>
            <person name="Bobe J."/>
            <person name="Volff J.N."/>
            <person name="Genet C."/>
            <person name="Wincker P."/>
            <person name="Jaillon O."/>
            <person name="Roest Crollius H."/>
            <person name="Guiguen Y."/>
        </authorList>
    </citation>
    <scope>NUCLEOTIDE SEQUENCE [LARGE SCALE GENOMIC DNA]</scope>
</reference>
<dbReference type="STRING" id="8022.A0A060VWN0"/>
<keyword evidence="7" id="KW-0675">Receptor</keyword>
<dbReference type="GO" id="GO:0015276">
    <property type="term" value="F:ligand-gated monoatomic ion channel activity"/>
    <property type="evidence" value="ECO:0007669"/>
    <property type="project" value="InterPro"/>
</dbReference>